<name>A0AA88WA29_9ASTE</name>
<evidence type="ECO:0000256" key="10">
    <source>
        <dbReference type="RuleBase" id="RU361123"/>
    </source>
</evidence>
<dbReference type="SMART" id="SM00656">
    <property type="entry name" value="Amb_all"/>
    <property type="match status" value="1"/>
</dbReference>
<organism evidence="12 13">
    <name type="scientific">Escallonia herrerae</name>
    <dbReference type="NCBI Taxonomy" id="1293975"/>
    <lineage>
        <taxon>Eukaryota</taxon>
        <taxon>Viridiplantae</taxon>
        <taxon>Streptophyta</taxon>
        <taxon>Embryophyta</taxon>
        <taxon>Tracheophyta</taxon>
        <taxon>Spermatophyta</taxon>
        <taxon>Magnoliopsida</taxon>
        <taxon>eudicotyledons</taxon>
        <taxon>Gunneridae</taxon>
        <taxon>Pentapetalae</taxon>
        <taxon>asterids</taxon>
        <taxon>campanulids</taxon>
        <taxon>Escalloniales</taxon>
        <taxon>Escalloniaceae</taxon>
        <taxon>Escallonia</taxon>
    </lineage>
</organism>
<keyword evidence="8" id="KW-0325">Glycoprotein</keyword>
<keyword evidence="6 10" id="KW-0732">Signal</keyword>
<gene>
    <name evidence="12" type="ORF">RJ639_046441</name>
</gene>
<evidence type="ECO:0000256" key="9">
    <source>
        <dbReference type="ARBA" id="ARBA00023239"/>
    </source>
</evidence>
<keyword evidence="13" id="KW-1185">Reference proteome</keyword>
<dbReference type="Pfam" id="PF00544">
    <property type="entry name" value="Pectate_lyase_4"/>
    <property type="match status" value="1"/>
</dbReference>
<dbReference type="PANTHER" id="PTHR31683">
    <property type="entry name" value="PECTATE LYASE 18-RELATED"/>
    <property type="match status" value="1"/>
</dbReference>
<keyword evidence="9 10" id="KW-0456">Lyase</keyword>
<feature type="chain" id="PRO_5041514287" description="Pectate lyase" evidence="10">
    <location>
        <begin position="29"/>
        <end position="471"/>
    </location>
</feature>
<evidence type="ECO:0000256" key="5">
    <source>
        <dbReference type="ARBA" id="ARBA00022723"/>
    </source>
</evidence>
<evidence type="ECO:0000259" key="11">
    <source>
        <dbReference type="SMART" id="SM00656"/>
    </source>
</evidence>
<evidence type="ECO:0000256" key="3">
    <source>
        <dbReference type="ARBA" id="ARBA00010980"/>
    </source>
</evidence>
<keyword evidence="5 10" id="KW-0479">Metal-binding</keyword>
<dbReference type="InterPro" id="IPR011050">
    <property type="entry name" value="Pectin_lyase_fold/virulence"/>
</dbReference>
<comment type="pathway">
    <text evidence="2 10">Glycan metabolism; pectin degradation; 2-dehydro-3-deoxy-D-gluconate from pectin: step 2/5.</text>
</comment>
<dbReference type="Pfam" id="PF04431">
    <property type="entry name" value="Pec_lyase_N"/>
    <property type="match status" value="1"/>
</dbReference>
<sequence length="471" mass="52698">MAGFVSGDFTLFFFFLLSFAIMVPQIQAGTGYAGGGIVELDDFLKVRAHEAREAALKAYSPNPEKVTEEFNKQVGEALEGANITRRDLKENKECKATNSIDWCRRCRPNWARNRKRLADCARGFGRHTTGGKAGRFYVVTDASDSDVINPKPGTLRHAVIQEEPLWIIFKKSMVITLQQELMLTSHKTIDGRGANVHIAYGAGITIQFVENVIIHNIRIHHIVSASGGTIRDSELHLGLRTQSDGDGISLFGATHVWIDHVSMSRCKDGLIDAIMASTAITVSNCKFNNHNSVMLLGASDGYDADKIMQATVAFNRFGKGLVQRMPRCRWGFFHIVNNDYNRWEMYAIGGSSQPVIISQGNRFKASNLTIPTLRREQHQENRSISRGRELFPSIVTKREIAPWSVTKNWQWRSEGDLFKHGAFFVESGPPLKHTPVPEKNKKSMIKFKPGSFVGRLTRYAGQIKCKAGRPC</sequence>
<evidence type="ECO:0000256" key="7">
    <source>
        <dbReference type="ARBA" id="ARBA00022837"/>
    </source>
</evidence>
<evidence type="ECO:0000256" key="2">
    <source>
        <dbReference type="ARBA" id="ARBA00005220"/>
    </source>
</evidence>
<dbReference type="InterPro" id="IPR012334">
    <property type="entry name" value="Pectin_lyas_fold"/>
</dbReference>
<feature type="domain" description="Pectate lyase" evidence="11">
    <location>
        <begin position="172"/>
        <end position="369"/>
    </location>
</feature>
<evidence type="ECO:0000256" key="4">
    <source>
        <dbReference type="ARBA" id="ARBA00012272"/>
    </source>
</evidence>
<dbReference type="InterPro" id="IPR002022">
    <property type="entry name" value="Pec_lyase"/>
</dbReference>
<dbReference type="InterPro" id="IPR045032">
    <property type="entry name" value="PEL"/>
</dbReference>
<evidence type="ECO:0000256" key="6">
    <source>
        <dbReference type="ARBA" id="ARBA00022729"/>
    </source>
</evidence>
<dbReference type="InterPro" id="IPR007524">
    <property type="entry name" value="Pec_lyase_N"/>
</dbReference>
<evidence type="ECO:0000313" key="13">
    <source>
        <dbReference type="Proteomes" id="UP001188597"/>
    </source>
</evidence>
<protein>
    <recommendedName>
        <fullName evidence="4 10">Pectate lyase</fullName>
        <ecNumber evidence="4 10">4.2.2.2</ecNumber>
    </recommendedName>
</protein>
<dbReference type="Proteomes" id="UP001188597">
    <property type="component" value="Unassembled WGS sequence"/>
</dbReference>
<dbReference type="EMBL" id="JAVXUP010000686">
    <property type="protein sequence ID" value="KAK3022897.1"/>
    <property type="molecule type" value="Genomic_DNA"/>
</dbReference>
<dbReference type="GO" id="GO:0030570">
    <property type="term" value="F:pectate lyase activity"/>
    <property type="evidence" value="ECO:0007669"/>
    <property type="project" value="UniProtKB-EC"/>
</dbReference>
<dbReference type="PANTHER" id="PTHR31683:SF184">
    <property type="entry name" value="PECTATE LYASE"/>
    <property type="match status" value="1"/>
</dbReference>
<dbReference type="InterPro" id="IPR018082">
    <property type="entry name" value="AmbAllergen"/>
</dbReference>
<comment type="caution">
    <text evidence="12">The sequence shown here is derived from an EMBL/GenBank/DDBJ whole genome shotgun (WGS) entry which is preliminary data.</text>
</comment>
<dbReference type="EC" id="4.2.2.2" evidence="4 10"/>
<keyword evidence="7 10" id="KW-0106">Calcium</keyword>
<reference evidence="12" key="1">
    <citation type="submission" date="2022-12" db="EMBL/GenBank/DDBJ databases">
        <title>Draft genome assemblies for two species of Escallonia (Escalloniales).</title>
        <authorList>
            <person name="Chanderbali A."/>
            <person name="Dervinis C."/>
            <person name="Anghel I."/>
            <person name="Soltis D."/>
            <person name="Soltis P."/>
            <person name="Zapata F."/>
        </authorList>
    </citation>
    <scope>NUCLEOTIDE SEQUENCE</scope>
    <source>
        <strain evidence="12">UCBG64.0493</strain>
        <tissue evidence="12">Leaf</tissue>
    </source>
</reference>
<comment type="similarity">
    <text evidence="3 10">Belongs to the polysaccharide lyase 1 family.</text>
</comment>
<comment type="cofactor">
    <cofactor evidence="10">
        <name>Ca(2+)</name>
        <dbReference type="ChEBI" id="CHEBI:29108"/>
    </cofactor>
    <text evidence="10">Binds 1 Ca(2+) ion. Required for its activity.</text>
</comment>
<dbReference type="PRINTS" id="PR00807">
    <property type="entry name" value="AMBALLERGEN"/>
</dbReference>
<evidence type="ECO:0000256" key="1">
    <source>
        <dbReference type="ARBA" id="ARBA00000695"/>
    </source>
</evidence>
<dbReference type="Gene3D" id="2.160.20.10">
    <property type="entry name" value="Single-stranded right-handed beta-helix, Pectin lyase-like"/>
    <property type="match status" value="1"/>
</dbReference>
<proteinExistence type="inferred from homology"/>
<evidence type="ECO:0000256" key="8">
    <source>
        <dbReference type="ARBA" id="ARBA00023180"/>
    </source>
</evidence>
<evidence type="ECO:0000313" key="12">
    <source>
        <dbReference type="EMBL" id="KAK3022897.1"/>
    </source>
</evidence>
<comment type="catalytic activity">
    <reaction evidence="1 10">
        <text>Eliminative cleavage of (1-&gt;4)-alpha-D-galacturonan to give oligosaccharides with 4-deoxy-alpha-D-galact-4-enuronosyl groups at their non-reducing ends.</text>
        <dbReference type="EC" id="4.2.2.2"/>
    </reaction>
</comment>
<dbReference type="SUPFAM" id="SSF51126">
    <property type="entry name" value="Pectin lyase-like"/>
    <property type="match status" value="1"/>
</dbReference>
<feature type="signal peptide" evidence="10">
    <location>
        <begin position="1"/>
        <end position="28"/>
    </location>
</feature>
<dbReference type="AlphaFoldDB" id="A0AA88WA29"/>
<accession>A0AA88WA29</accession>
<dbReference type="GO" id="GO:0046872">
    <property type="term" value="F:metal ion binding"/>
    <property type="evidence" value="ECO:0007669"/>
    <property type="project" value="UniProtKB-KW"/>
</dbReference>